<comment type="function">
    <text evidence="1">Required for O(2)-independent ubiquinone (coenzyme Q) biosynthesis. Likely functions as an accessory factor.</text>
</comment>
<dbReference type="Proteomes" id="UP000886339">
    <property type="component" value="Unassembled WGS sequence"/>
</dbReference>
<dbReference type="InterPro" id="IPR036527">
    <property type="entry name" value="SCP2_sterol-bd_dom_sf"/>
</dbReference>
<dbReference type="GO" id="GO:0006744">
    <property type="term" value="P:ubiquinone biosynthetic process"/>
    <property type="evidence" value="ECO:0007669"/>
    <property type="project" value="UniProtKB-UniRule"/>
</dbReference>
<dbReference type="InterPro" id="IPR016830">
    <property type="entry name" value="UbiT"/>
</dbReference>
<dbReference type="HAMAP" id="MF_02231">
    <property type="entry name" value="UbiT"/>
    <property type="match status" value="1"/>
</dbReference>
<proteinExistence type="inferred from homology"/>
<sequence>MITRLPLPFPPPRVGSLRTLPGRLLPGRLHSQGLTLLLNRLLSEALAGGELDFLQDRVLQIEVMDLALDYRLTLDRGKLAAAAHGNAPDVRFGGRSREFLLLALNEEDPDTLFFQRRLQLEGDTELGLEIKNLLYSLDGDLLPDPLHRIASRLAGVLK</sequence>
<dbReference type="AlphaFoldDB" id="A0A831RUH8"/>
<evidence type="ECO:0000256" key="1">
    <source>
        <dbReference type="HAMAP-Rule" id="MF_02231"/>
    </source>
</evidence>
<accession>A0A831RUH8</accession>
<dbReference type="UniPathway" id="UPA00232"/>
<dbReference type="EMBL" id="DRLF01000166">
    <property type="protein sequence ID" value="HEC06099.1"/>
    <property type="molecule type" value="Genomic_DNA"/>
</dbReference>
<evidence type="ECO:0000259" key="2">
    <source>
        <dbReference type="Pfam" id="PF02036"/>
    </source>
</evidence>
<comment type="caution">
    <text evidence="3">The sequence shown here is derived from an EMBL/GenBank/DDBJ whole genome shotgun (WGS) entry which is preliminary data.</text>
</comment>
<keyword evidence="1" id="KW-0831">Ubiquinone biosynthesis</keyword>
<protein>
    <recommendedName>
        <fullName evidence="1">Ubiquinone biosynthesis accessory factor UbiT</fullName>
    </recommendedName>
</protein>
<reference evidence="3" key="1">
    <citation type="journal article" date="2020" name="mSystems">
        <title>Genome- and Community-Level Interaction Insights into Carbon Utilization and Element Cycling Functions of Hydrothermarchaeota in Hydrothermal Sediment.</title>
        <authorList>
            <person name="Zhou Z."/>
            <person name="Liu Y."/>
            <person name="Xu W."/>
            <person name="Pan J."/>
            <person name="Luo Z.H."/>
            <person name="Li M."/>
        </authorList>
    </citation>
    <scope>NUCLEOTIDE SEQUENCE [LARGE SCALE GENOMIC DNA]</scope>
    <source>
        <strain evidence="3">HyVt-458</strain>
    </source>
</reference>
<evidence type="ECO:0000313" key="3">
    <source>
        <dbReference type="EMBL" id="HEC06099.1"/>
    </source>
</evidence>
<comment type="similarity">
    <text evidence="1">Belongs to the UbiT family.</text>
</comment>
<dbReference type="InterPro" id="IPR003033">
    <property type="entry name" value="SCP2_sterol-bd_dom"/>
</dbReference>
<comment type="pathway">
    <text evidence="1">Cofactor biosynthesis; ubiquinone biosynthesis.</text>
</comment>
<name>A0A831RUH8_9GAMM</name>
<feature type="domain" description="SCP2" evidence="2">
    <location>
        <begin position="39"/>
        <end position="134"/>
    </location>
</feature>
<dbReference type="SUPFAM" id="SSF55718">
    <property type="entry name" value="SCP-like"/>
    <property type="match status" value="1"/>
</dbReference>
<organism evidence="3">
    <name type="scientific">Thiolapillus brandeum</name>
    <dbReference type="NCBI Taxonomy" id="1076588"/>
    <lineage>
        <taxon>Bacteria</taxon>
        <taxon>Pseudomonadati</taxon>
        <taxon>Pseudomonadota</taxon>
        <taxon>Gammaproteobacteria</taxon>
        <taxon>Chromatiales</taxon>
        <taxon>Sedimenticolaceae</taxon>
        <taxon>Thiolapillus</taxon>
    </lineage>
</organism>
<dbReference type="Gene3D" id="3.30.1050.10">
    <property type="entry name" value="SCP2 sterol-binding domain"/>
    <property type="match status" value="1"/>
</dbReference>
<gene>
    <name evidence="1" type="primary">ubiT</name>
    <name evidence="3" type="ORF">ENJ12_04575</name>
</gene>
<dbReference type="Pfam" id="PF02036">
    <property type="entry name" value="SCP2"/>
    <property type="match status" value="1"/>
</dbReference>